<evidence type="ECO:0000259" key="1">
    <source>
        <dbReference type="Pfam" id="PF06985"/>
    </source>
</evidence>
<gene>
    <name evidence="2" type="ORF">sscle_15g106660</name>
</gene>
<dbReference type="Proteomes" id="UP000177798">
    <property type="component" value="Chromosome 15"/>
</dbReference>
<dbReference type="PANTHER" id="PTHR33112">
    <property type="entry name" value="DOMAIN PROTEIN, PUTATIVE-RELATED"/>
    <property type="match status" value="1"/>
</dbReference>
<dbReference type="OrthoDB" id="5125733at2759"/>
<sequence length="304" mass="34844">MLCKVCDSLNVTDLLKLAKANNDDGFYSQLEHHKRYHDLLAAASSGCELCLLLQQQSEEEKLKILEECSFTPFQEFRTKERDGTFTREQKFRTMESKGKYMNLRYKCDDETLMIYYLRTPRDQPKFVGGVQIGQFVPDGNLASETNFDIARGWMNTCFSEHSKSKCPSLDDKHFPSRVISVGAKDTDPFLILTNGVKGKYITLSHCWGGQIDTILTTSNLQSFQNKIEMSRLPANFRDAVLITRALGIEYLWIDSLCIIQDFKGFEQIDQNAVNQVMKAVARKISERQDMYEIIEHDIALATVE</sequence>
<dbReference type="VEuPathDB" id="FungiDB:sscle_15g106660"/>
<proteinExistence type="predicted"/>
<dbReference type="Pfam" id="PF06985">
    <property type="entry name" value="HET"/>
    <property type="match status" value="1"/>
</dbReference>
<protein>
    <recommendedName>
        <fullName evidence="1">Heterokaryon incompatibility domain-containing protein</fullName>
    </recommendedName>
</protein>
<evidence type="ECO:0000313" key="3">
    <source>
        <dbReference type="Proteomes" id="UP000177798"/>
    </source>
</evidence>
<organism evidence="2 3">
    <name type="scientific">Sclerotinia sclerotiorum (strain ATCC 18683 / 1980 / Ss-1)</name>
    <name type="common">White mold</name>
    <name type="synonym">Whetzelinia sclerotiorum</name>
    <dbReference type="NCBI Taxonomy" id="665079"/>
    <lineage>
        <taxon>Eukaryota</taxon>
        <taxon>Fungi</taxon>
        <taxon>Dikarya</taxon>
        <taxon>Ascomycota</taxon>
        <taxon>Pezizomycotina</taxon>
        <taxon>Leotiomycetes</taxon>
        <taxon>Helotiales</taxon>
        <taxon>Sclerotiniaceae</taxon>
        <taxon>Sclerotinia</taxon>
    </lineage>
</organism>
<evidence type="ECO:0000313" key="2">
    <source>
        <dbReference type="EMBL" id="APA15896.1"/>
    </source>
</evidence>
<feature type="domain" description="Heterokaryon incompatibility" evidence="1">
    <location>
        <begin position="200"/>
        <end position="266"/>
    </location>
</feature>
<dbReference type="EMBL" id="CP017828">
    <property type="protein sequence ID" value="APA15896.1"/>
    <property type="molecule type" value="Genomic_DNA"/>
</dbReference>
<dbReference type="PANTHER" id="PTHR33112:SF8">
    <property type="entry name" value="HETEROKARYON INCOMPATIBILITY DOMAIN-CONTAINING PROTEIN"/>
    <property type="match status" value="1"/>
</dbReference>
<dbReference type="InterPro" id="IPR010730">
    <property type="entry name" value="HET"/>
</dbReference>
<dbReference type="AlphaFoldDB" id="A0A1D9QLT4"/>
<reference evidence="3" key="1">
    <citation type="journal article" date="2017" name="Genome Biol. Evol.">
        <title>The complete genome sequence of the phytopathogenic fungus Sclerotinia sclerotiorum reveals insights into the genome architecture of broad host range pathogens.</title>
        <authorList>
            <person name="Derbyshire M."/>
            <person name="Denton-Giles M."/>
            <person name="Hegedus D."/>
            <person name="Seifbarghy S."/>
            <person name="Rollins J."/>
            <person name="van Kan J."/>
            <person name="Seidl M.F."/>
            <person name="Faino L."/>
            <person name="Mbengue M."/>
            <person name="Navaud O."/>
            <person name="Raffaele S."/>
            <person name="Hammond-Kosack K."/>
            <person name="Heard S."/>
            <person name="Oliver R."/>
        </authorList>
    </citation>
    <scope>NUCLEOTIDE SEQUENCE [LARGE SCALE GENOMIC DNA]</scope>
    <source>
        <strain evidence="3">ATCC 18683 / 1980 / Ss-1</strain>
    </source>
</reference>
<name>A0A1D9QLT4_SCLS1</name>
<accession>A0A1D9QLT4</accession>